<dbReference type="Pfam" id="PF07731">
    <property type="entry name" value="Cu-oxidase_2"/>
    <property type="match status" value="1"/>
</dbReference>
<dbReference type="Pfam" id="PF07732">
    <property type="entry name" value="Cu-oxidase_3"/>
    <property type="match status" value="1"/>
</dbReference>
<evidence type="ECO:0000259" key="8">
    <source>
        <dbReference type="Pfam" id="PF07731"/>
    </source>
</evidence>
<dbReference type="CDD" id="cd04205">
    <property type="entry name" value="CuRO_2_LCC_like"/>
    <property type="match status" value="1"/>
</dbReference>
<reference evidence="10 11" key="1">
    <citation type="submission" date="2015-05" db="EMBL/GenBank/DDBJ databases">
        <title>Distinctive expansion of gene families associated with plant cell wall degradation and secondary metabolism in the genomes of grapevine trunk pathogens.</title>
        <authorList>
            <person name="Lawrence D.P."/>
            <person name="Travadon R."/>
            <person name="Rolshausen P.E."/>
            <person name="Baumgartner K."/>
        </authorList>
    </citation>
    <scope>NUCLEOTIDE SEQUENCE [LARGE SCALE GENOMIC DNA]</scope>
    <source>
        <strain evidence="10">DA912</strain>
    </source>
</reference>
<protein>
    <submittedName>
        <fullName evidence="10">Putative diphenol oxidase</fullName>
    </submittedName>
</protein>
<dbReference type="CDD" id="cd13857">
    <property type="entry name" value="CuRO_1_Diphenol_Ox"/>
    <property type="match status" value="1"/>
</dbReference>
<comment type="caution">
    <text evidence="10">The sequence shown here is derived from an EMBL/GenBank/DDBJ whole genome shotgun (WGS) entry which is preliminary data.</text>
</comment>
<dbReference type="OrthoDB" id="10255118at2759"/>
<dbReference type="InterPro" id="IPR045087">
    <property type="entry name" value="Cu-oxidase_fam"/>
</dbReference>
<keyword evidence="3" id="KW-0560">Oxidoreductase</keyword>
<proteinExistence type="inferred from homology"/>
<dbReference type="InterPro" id="IPR011707">
    <property type="entry name" value="Cu-oxidase-like_N"/>
</dbReference>
<evidence type="ECO:0000313" key="11">
    <source>
        <dbReference type="Proteomes" id="UP000034680"/>
    </source>
</evidence>
<keyword evidence="4" id="KW-0186">Copper</keyword>
<reference evidence="10 11" key="2">
    <citation type="submission" date="2015-05" db="EMBL/GenBank/DDBJ databases">
        <authorList>
            <person name="Morales-Cruz A."/>
            <person name="Amrine K.C."/>
            <person name="Cantu D."/>
        </authorList>
    </citation>
    <scope>NUCLEOTIDE SEQUENCE [LARGE SCALE GENOMIC DNA]</scope>
    <source>
        <strain evidence="10">DA912</strain>
    </source>
</reference>
<feature type="domain" description="Plastocyanin-like" evidence="8">
    <location>
        <begin position="603"/>
        <end position="713"/>
    </location>
</feature>
<dbReference type="InterPro" id="IPR001117">
    <property type="entry name" value="Cu-oxidase_2nd"/>
</dbReference>
<evidence type="ECO:0000259" key="7">
    <source>
        <dbReference type="Pfam" id="PF00394"/>
    </source>
</evidence>
<dbReference type="EMBL" id="LCUC01000057">
    <property type="protein sequence ID" value="KKY38475.1"/>
    <property type="molecule type" value="Genomic_DNA"/>
</dbReference>
<dbReference type="GO" id="GO:0005507">
    <property type="term" value="F:copper ion binding"/>
    <property type="evidence" value="ECO:0007669"/>
    <property type="project" value="InterPro"/>
</dbReference>
<keyword evidence="6" id="KW-0812">Transmembrane</keyword>
<dbReference type="Proteomes" id="UP000034680">
    <property type="component" value="Unassembled WGS sequence"/>
</dbReference>
<dbReference type="PROSITE" id="PS00080">
    <property type="entry name" value="MULTICOPPER_OXIDASE2"/>
    <property type="match status" value="1"/>
</dbReference>
<evidence type="ECO:0000256" key="6">
    <source>
        <dbReference type="SAM" id="Phobius"/>
    </source>
</evidence>
<evidence type="ECO:0000313" key="10">
    <source>
        <dbReference type="EMBL" id="KKY38475.1"/>
    </source>
</evidence>
<dbReference type="InterPro" id="IPR002355">
    <property type="entry name" value="Cu_oxidase_Cu_BS"/>
</dbReference>
<dbReference type="PANTHER" id="PTHR11709">
    <property type="entry name" value="MULTI-COPPER OXIDASE"/>
    <property type="match status" value="1"/>
</dbReference>
<accession>A0A0G2IF20</accession>
<comment type="similarity">
    <text evidence="1">Belongs to the multicopper oxidase family.</text>
</comment>
<organism evidence="10 11">
    <name type="scientific">Diaporthe ampelina</name>
    <dbReference type="NCBI Taxonomy" id="1214573"/>
    <lineage>
        <taxon>Eukaryota</taxon>
        <taxon>Fungi</taxon>
        <taxon>Dikarya</taxon>
        <taxon>Ascomycota</taxon>
        <taxon>Pezizomycotina</taxon>
        <taxon>Sordariomycetes</taxon>
        <taxon>Sordariomycetidae</taxon>
        <taxon>Diaporthales</taxon>
        <taxon>Diaporthaceae</taxon>
        <taxon>Diaporthe</taxon>
    </lineage>
</organism>
<gene>
    <name evidence="10" type="ORF">UCDDA912_g01465</name>
</gene>
<dbReference type="PANTHER" id="PTHR11709:SF414">
    <property type="entry name" value="ADR239WP"/>
    <property type="match status" value="1"/>
</dbReference>
<dbReference type="InterPro" id="IPR033138">
    <property type="entry name" value="Cu_oxidase_CS"/>
</dbReference>
<dbReference type="AlphaFoldDB" id="A0A0G2IF20"/>
<dbReference type="InterPro" id="IPR008972">
    <property type="entry name" value="Cupredoxin"/>
</dbReference>
<keyword evidence="6" id="KW-1133">Transmembrane helix</keyword>
<feature type="region of interest" description="Disordered" evidence="5">
    <location>
        <begin position="34"/>
        <end position="54"/>
    </location>
</feature>
<evidence type="ECO:0000256" key="4">
    <source>
        <dbReference type="ARBA" id="ARBA00023008"/>
    </source>
</evidence>
<dbReference type="Gene3D" id="2.60.40.420">
    <property type="entry name" value="Cupredoxins - blue copper proteins"/>
    <property type="match status" value="3"/>
</dbReference>
<name>A0A0G2IF20_9PEZI</name>
<feature type="region of interest" description="Disordered" evidence="5">
    <location>
        <begin position="475"/>
        <end position="507"/>
    </location>
</feature>
<dbReference type="GO" id="GO:0016491">
    <property type="term" value="F:oxidoreductase activity"/>
    <property type="evidence" value="ECO:0007669"/>
    <property type="project" value="UniProtKB-KW"/>
</dbReference>
<dbReference type="PROSITE" id="PS00079">
    <property type="entry name" value="MULTICOPPER_OXIDASE1"/>
    <property type="match status" value="1"/>
</dbReference>
<keyword evidence="6" id="KW-0472">Membrane</keyword>
<evidence type="ECO:0000259" key="9">
    <source>
        <dbReference type="Pfam" id="PF07732"/>
    </source>
</evidence>
<feature type="transmembrane region" description="Helical" evidence="6">
    <location>
        <begin position="76"/>
        <end position="109"/>
    </location>
</feature>
<feature type="domain" description="Plastocyanin-like" evidence="9">
    <location>
        <begin position="173"/>
        <end position="280"/>
    </location>
</feature>
<dbReference type="CDD" id="cd13910">
    <property type="entry name" value="CuRO_3_MCO_like_4"/>
    <property type="match status" value="1"/>
</dbReference>
<dbReference type="Pfam" id="PF00394">
    <property type="entry name" value="Cu-oxidase"/>
    <property type="match status" value="1"/>
</dbReference>
<feature type="domain" description="Plastocyanin-like" evidence="7">
    <location>
        <begin position="291"/>
        <end position="441"/>
    </location>
</feature>
<evidence type="ECO:0000256" key="5">
    <source>
        <dbReference type="SAM" id="MobiDB-lite"/>
    </source>
</evidence>
<evidence type="ECO:0000256" key="3">
    <source>
        <dbReference type="ARBA" id="ARBA00023002"/>
    </source>
</evidence>
<keyword evidence="11" id="KW-1185">Reference proteome</keyword>
<sequence length="742" mass="82120">MQDMSEGEGFLHQQQTRRELTKKRALFEYTKALLLPKRQQKQPTDPGEKPRDDDEEFNEVVFHDDKPRRPWRNLQLRTFITSLTGLILTILSFVFGVGCGLGIGIPYYGGSSLSHAFSRPSSHHGIPDDLPIISAAQLTNRTELDLETRFTFSESPQARDYDFTISLGLAAPDGFWKPMVLVNGRSPGPLIEAATGDTVRVRVTNLLPNASTSMHFHGIDQRGTPWMDGVSGVTQCGIPPGESWTYEFVLAGQRGTFWYHAHAAVQYTDGLYGPIVVHGPDEMVAPSDAERIVFLGENHHAYAGELAAHYLAASSPWEPAEAGVEPLSDNLLLNGQNTFDCSVVSTTFNSTFRQKDTPACTGGQVYATSIRPGTTMRLRLINHSSYLSYWFSIDKHPLTVVEIDGVEVEPIVSQGVHVNIGQRYSVIISATQKVGDYAIRSALEKECFLPYSTYTSSGLESVGYQVKGTLIYERDEEAGGDGTKGEEDTEEEVGQQEGETTNPWGCGDMQFDMPKPLRQEAAYELGEGDPTHIVDFQFRQVGEINRIFLNKTSWSPYQDDATLWQATDNNGFVADAVAGGGGGGVYHNWGFRLDQQILLVPDGSRTAQVAINSLDAMEHPFHMHGHSVQVVGWGPGRYDPSSSSSSRLSSAAKTATTTWNLDNPLRRDTFTVPAESHIVIRFRADNPGIWVLHCHVAWHLEAGMLVSFLERPADLKRLVGEMDMETRELSESFCPKRVGRDV</sequence>
<dbReference type="InterPro" id="IPR011706">
    <property type="entry name" value="Cu-oxidase_C"/>
</dbReference>
<dbReference type="SUPFAM" id="SSF49503">
    <property type="entry name" value="Cupredoxins"/>
    <property type="match status" value="3"/>
</dbReference>
<dbReference type="STRING" id="1214573.A0A0G2IF20"/>
<keyword evidence="2" id="KW-0479">Metal-binding</keyword>
<evidence type="ECO:0000256" key="1">
    <source>
        <dbReference type="ARBA" id="ARBA00010609"/>
    </source>
</evidence>
<evidence type="ECO:0000256" key="2">
    <source>
        <dbReference type="ARBA" id="ARBA00022723"/>
    </source>
</evidence>